<reference evidence="2" key="1">
    <citation type="submission" date="2018-05" db="EMBL/GenBank/DDBJ databases">
        <authorList>
            <person name="Lanie J.A."/>
            <person name="Ng W.-L."/>
            <person name="Kazmierczak K.M."/>
            <person name="Andrzejewski T.M."/>
            <person name="Davidsen T.M."/>
            <person name="Wayne K.J."/>
            <person name="Tettelin H."/>
            <person name="Glass J.I."/>
            <person name="Rusch D."/>
            <person name="Podicherti R."/>
            <person name="Tsui H.-C.T."/>
            <person name="Winkler M.E."/>
        </authorList>
    </citation>
    <scope>NUCLEOTIDE SEQUENCE</scope>
</reference>
<protein>
    <recommendedName>
        <fullName evidence="3">Protein BatD</fullName>
    </recommendedName>
</protein>
<keyword evidence="1" id="KW-0472">Membrane</keyword>
<dbReference type="AlphaFoldDB" id="A0A381MZS8"/>
<keyword evidence="1" id="KW-0812">Transmembrane</keyword>
<evidence type="ECO:0000256" key="1">
    <source>
        <dbReference type="SAM" id="Phobius"/>
    </source>
</evidence>
<organism evidence="2">
    <name type="scientific">marine metagenome</name>
    <dbReference type="NCBI Taxonomy" id="408172"/>
    <lineage>
        <taxon>unclassified sequences</taxon>
        <taxon>metagenomes</taxon>
        <taxon>ecological metagenomes</taxon>
    </lineage>
</organism>
<name>A0A381MZS8_9ZZZZ</name>
<accession>A0A381MZS8</accession>
<dbReference type="Pfam" id="PF13584">
    <property type="entry name" value="BatD"/>
    <property type="match status" value="2"/>
</dbReference>
<gene>
    <name evidence="2" type="ORF">METZ01_LOCUS138</name>
</gene>
<dbReference type="InterPro" id="IPR025738">
    <property type="entry name" value="BatD"/>
</dbReference>
<dbReference type="PANTHER" id="PTHR40940">
    <property type="entry name" value="PROTEIN BATD-RELATED"/>
    <property type="match status" value="1"/>
</dbReference>
<sequence>MSILQAGFIFSQIQVTASIDVNHISKNETLGFKIVAVNADGTPNVDISPILNEFKIISGPAQQTNIQWVNGAMTSSRSLSWTLLAKKEGKLNIPSLNVTIGKQVFRTNPIGILVEKGAGRAQMANLFIEAKSDKEQAYPGEQVTVTYRLFTRLNLSIEDIEYPKSVGFWNEDLRVGVAQTPRFRDIQIQGVEYKVATLYKAAMFPTQIGKLTVNPMTVICNVEKPSRRRPGGVFDDPFFNSMFRETQRQFVQSDSLDIEVMPYPKTPPADFTGAVGNFGIESWVDTSNVKVNEAITFHVLLKGTGNLNQFNLSEILFPQNMEVFPPTSYFQKDEFRDDLTGEQNFEYILIPRSAGNFRLNPVTLTYFDTGSESFVTTQSKHVQVIINPGDKDVIASTKFNREDVDLIGEDIRYIRTQNPKWLPKGKQSIPVWVWSTYFIAAALFIFPGIFGKMKDSRISRTDVRKSRGALKLALKDLSNNSDDPFAHTAVVMYRYFQSKLFLSSDNLDPLFIEMELSGKISPDIIAETVSIAKICDAGRFGPDADKSEDTLQKQAGELLKKIDRELV</sequence>
<dbReference type="PANTHER" id="PTHR40940:SF2">
    <property type="entry name" value="BATD"/>
    <property type="match status" value="1"/>
</dbReference>
<keyword evidence="1" id="KW-1133">Transmembrane helix</keyword>
<feature type="transmembrane region" description="Helical" evidence="1">
    <location>
        <begin position="431"/>
        <end position="450"/>
    </location>
</feature>
<evidence type="ECO:0008006" key="3">
    <source>
        <dbReference type="Google" id="ProtNLM"/>
    </source>
</evidence>
<proteinExistence type="predicted"/>
<dbReference type="EMBL" id="UINC01000008">
    <property type="protein sequence ID" value="SUZ47284.1"/>
    <property type="molecule type" value="Genomic_DNA"/>
</dbReference>
<evidence type="ECO:0000313" key="2">
    <source>
        <dbReference type="EMBL" id="SUZ47284.1"/>
    </source>
</evidence>